<sequence>MFLALAQKSGKELTHLSIVSRNLLAVSNDAIGSLKSPSRLEHLEMDDRLFFGDKTPLVGIGDILPPSIKTVRLLIWSFGTNVETLQSLFAPDDLLHQKLPLLEGVRVVRGVNMGDSSHSLPVPDEIARKALGEMVRAAGFRYEEEDAVGAPSPVWLEGLESQYGPW</sequence>
<dbReference type="AlphaFoldDB" id="A0AAV9PAZ0"/>
<accession>A0AAV9PAZ0</accession>
<proteinExistence type="predicted"/>
<name>A0AAV9PAZ0_9PEZI</name>
<dbReference type="Proteomes" id="UP001337655">
    <property type="component" value="Unassembled WGS sequence"/>
</dbReference>
<protein>
    <submittedName>
        <fullName evidence="1">Uncharacterized protein</fullName>
    </submittedName>
</protein>
<evidence type="ECO:0000313" key="1">
    <source>
        <dbReference type="EMBL" id="KAK5168700.1"/>
    </source>
</evidence>
<dbReference type="EMBL" id="JAVRRT010000009">
    <property type="protein sequence ID" value="KAK5168700.1"/>
    <property type="molecule type" value="Genomic_DNA"/>
</dbReference>
<keyword evidence="2" id="KW-1185">Reference proteome</keyword>
<gene>
    <name evidence="1" type="ORF">LTR77_006009</name>
</gene>
<reference evidence="1 2" key="1">
    <citation type="submission" date="2023-08" db="EMBL/GenBank/DDBJ databases">
        <title>Black Yeasts Isolated from many extreme environments.</title>
        <authorList>
            <person name="Coleine C."/>
            <person name="Stajich J.E."/>
            <person name="Selbmann L."/>
        </authorList>
    </citation>
    <scope>NUCLEOTIDE SEQUENCE [LARGE SCALE GENOMIC DNA]</scope>
    <source>
        <strain evidence="1 2">CCFEE 5935</strain>
    </source>
</reference>
<comment type="caution">
    <text evidence="1">The sequence shown here is derived from an EMBL/GenBank/DDBJ whole genome shotgun (WGS) entry which is preliminary data.</text>
</comment>
<organism evidence="1 2">
    <name type="scientific">Saxophila tyrrhenica</name>
    <dbReference type="NCBI Taxonomy" id="1690608"/>
    <lineage>
        <taxon>Eukaryota</taxon>
        <taxon>Fungi</taxon>
        <taxon>Dikarya</taxon>
        <taxon>Ascomycota</taxon>
        <taxon>Pezizomycotina</taxon>
        <taxon>Dothideomycetes</taxon>
        <taxon>Dothideomycetidae</taxon>
        <taxon>Mycosphaerellales</taxon>
        <taxon>Extremaceae</taxon>
        <taxon>Saxophila</taxon>
    </lineage>
</organism>
<dbReference type="RefSeq" id="XP_064658166.1">
    <property type="nucleotide sequence ID" value="XM_064803251.1"/>
</dbReference>
<dbReference type="GeneID" id="89927349"/>
<evidence type="ECO:0000313" key="2">
    <source>
        <dbReference type="Proteomes" id="UP001337655"/>
    </source>
</evidence>